<name>A0A4V3SB07_9HYME</name>
<reference evidence="1 2" key="1">
    <citation type="journal article" date="2019" name="Philos. Trans. R. Soc. Lond., B, Biol. Sci.">
        <title>Ant behaviour and brain gene expression of defending hosts depend on the ecological success of the intruding social parasite.</title>
        <authorList>
            <person name="Kaur R."/>
            <person name="Stoldt M."/>
            <person name="Jongepier E."/>
            <person name="Feldmeyer B."/>
            <person name="Menzel F."/>
            <person name="Bornberg-Bauer E."/>
            <person name="Foitzik S."/>
        </authorList>
    </citation>
    <scope>NUCLEOTIDE SEQUENCE [LARGE SCALE GENOMIC DNA]</scope>
    <source>
        <tissue evidence="1">Whole body</tissue>
    </source>
</reference>
<accession>A0A4V3SB07</accession>
<dbReference type="Proteomes" id="UP000310200">
    <property type="component" value="Unassembled WGS sequence"/>
</dbReference>
<evidence type="ECO:0000313" key="2">
    <source>
        <dbReference type="Proteomes" id="UP000310200"/>
    </source>
</evidence>
<gene>
    <name evidence="1" type="ORF">DBV15_00675</name>
</gene>
<protein>
    <submittedName>
        <fullName evidence="1">Uncharacterized protein</fullName>
    </submittedName>
</protein>
<proteinExistence type="predicted"/>
<keyword evidence="2" id="KW-1185">Reference proteome</keyword>
<dbReference type="AlphaFoldDB" id="A0A4V3SB07"/>
<sequence>MPQQNRLSTCHKGQNSPLERVLISAATVRRHRQRRVLGSGTRSLNYFNLI</sequence>
<comment type="caution">
    <text evidence="1">The sequence shown here is derived from an EMBL/GenBank/DDBJ whole genome shotgun (WGS) entry which is preliminary data.</text>
</comment>
<dbReference type="EMBL" id="QBLH01001803">
    <property type="protein sequence ID" value="TGZ51044.1"/>
    <property type="molecule type" value="Genomic_DNA"/>
</dbReference>
<evidence type="ECO:0000313" key="1">
    <source>
        <dbReference type="EMBL" id="TGZ51044.1"/>
    </source>
</evidence>
<organism evidence="1 2">
    <name type="scientific">Temnothorax longispinosus</name>
    <dbReference type="NCBI Taxonomy" id="300112"/>
    <lineage>
        <taxon>Eukaryota</taxon>
        <taxon>Metazoa</taxon>
        <taxon>Ecdysozoa</taxon>
        <taxon>Arthropoda</taxon>
        <taxon>Hexapoda</taxon>
        <taxon>Insecta</taxon>
        <taxon>Pterygota</taxon>
        <taxon>Neoptera</taxon>
        <taxon>Endopterygota</taxon>
        <taxon>Hymenoptera</taxon>
        <taxon>Apocrita</taxon>
        <taxon>Aculeata</taxon>
        <taxon>Formicoidea</taxon>
        <taxon>Formicidae</taxon>
        <taxon>Myrmicinae</taxon>
        <taxon>Temnothorax</taxon>
    </lineage>
</organism>